<dbReference type="Pfam" id="PF07714">
    <property type="entry name" value="PK_Tyr_Ser-Thr"/>
    <property type="match status" value="1"/>
</dbReference>
<dbReference type="EMBL" id="WTPW01000601">
    <property type="protein sequence ID" value="KAF0496179.1"/>
    <property type="molecule type" value="Genomic_DNA"/>
</dbReference>
<evidence type="ECO:0000313" key="7">
    <source>
        <dbReference type="Proteomes" id="UP000439903"/>
    </source>
</evidence>
<accession>A0A8H4AHG3</accession>
<evidence type="ECO:0000256" key="1">
    <source>
        <dbReference type="ARBA" id="ARBA00022679"/>
    </source>
</evidence>
<gene>
    <name evidence="6" type="ORF">F8M41_021045</name>
</gene>
<dbReference type="InterPro" id="IPR000719">
    <property type="entry name" value="Prot_kinase_dom"/>
</dbReference>
<dbReference type="PANTHER" id="PTHR44329:SF288">
    <property type="entry name" value="MITOGEN-ACTIVATED PROTEIN KINASE KINASE KINASE 20"/>
    <property type="match status" value="1"/>
</dbReference>
<dbReference type="InterPro" id="IPR011009">
    <property type="entry name" value="Kinase-like_dom_sf"/>
</dbReference>
<dbReference type="PROSITE" id="PS50011">
    <property type="entry name" value="PROTEIN_KINASE_DOM"/>
    <property type="match status" value="2"/>
</dbReference>
<feature type="domain" description="Protein kinase" evidence="5">
    <location>
        <begin position="319"/>
        <end position="587"/>
    </location>
</feature>
<dbReference type="GO" id="GO:0004674">
    <property type="term" value="F:protein serine/threonine kinase activity"/>
    <property type="evidence" value="ECO:0007669"/>
    <property type="project" value="TreeGrafter"/>
</dbReference>
<dbReference type="SUPFAM" id="SSF56112">
    <property type="entry name" value="Protein kinase-like (PK-like)"/>
    <property type="match status" value="2"/>
</dbReference>
<evidence type="ECO:0000256" key="2">
    <source>
        <dbReference type="ARBA" id="ARBA00022741"/>
    </source>
</evidence>
<evidence type="ECO:0000313" key="6">
    <source>
        <dbReference type="EMBL" id="KAF0496179.1"/>
    </source>
</evidence>
<dbReference type="InterPro" id="IPR008266">
    <property type="entry name" value="Tyr_kinase_AS"/>
</dbReference>
<sequence length="599" mass="68259">MSQVINSPISYTMSNELNELEKRANDELKNFKLIPSDNLIEIQPIKIKNIGIVERYQFEKAIWTRNFKSVPVICKTSLFKSHLEKDLFMHDLRMHRDLNDCENIIRFLGASYDNAGLARIVIEHADGGNLRNFLKNNFYKMKLHEKLMLAAGIAHGMYFMHKGQVIHTNLNDKNILVSKGVAKITNFQSARNVNSQTSNYGSQNRIIPFTAPELLKQGELLFSTEIDIYSLDMLLWELTSGNPPFANEESSTLISDIINGKRESIIDGTPIEYKKLYNYCWDSDPKKRLCIDCICRELERLQKYSGVLEKYDNSDYSECKIIETLSQGGNGVVYKANCRGRMVALKKLACFVLKKFTNEIIQLNAAANFGSSIKQFLGITKVQETGELMMILRLAEQDLRAHLNSKITNNIYKITWKEIKEIAYQVSGGLNDIHQKNIYHGDLSPENILVYYADNGNKFLISDFGSSRNKEDQIVSTSISMNINAKTAYLDPAIYLSNIKYDKVSDIYSLGAILWEILSGSPPFVGICTHGIIAHVINMNSCEDVFYKIPETPTYYAEIYEKCLSFEQKQRPTAAEVHNSIYEMPAIEIGHVTNHRFKG</sequence>
<reference evidence="6 7" key="1">
    <citation type="journal article" date="2019" name="Environ. Microbiol.">
        <title>At the nexus of three kingdoms: the genome of the mycorrhizal fungus Gigaspora margarita provides insights into plant, endobacterial and fungal interactions.</title>
        <authorList>
            <person name="Venice F."/>
            <person name="Ghignone S."/>
            <person name="Salvioli di Fossalunga A."/>
            <person name="Amselem J."/>
            <person name="Novero M."/>
            <person name="Xianan X."/>
            <person name="Sedzielewska Toro K."/>
            <person name="Morin E."/>
            <person name="Lipzen A."/>
            <person name="Grigoriev I.V."/>
            <person name="Henrissat B."/>
            <person name="Martin F.M."/>
            <person name="Bonfante P."/>
        </authorList>
    </citation>
    <scope>NUCLEOTIDE SEQUENCE [LARGE SCALE GENOMIC DNA]</scope>
    <source>
        <strain evidence="6 7">BEG34</strain>
    </source>
</reference>
<dbReference type="PANTHER" id="PTHR44329">
    <property type="entry name" value="SERINE/THREONINE-PROTEIN KINASE TNNI3K-RELATED"/>
    <property type="match status" value="1"/>
</dbReference>
<comment type="caution">
    <text evidence="6">The sequence shown here is derived from an EMBL/GenBank/DDBJ whole genome shotgun (WGS) entry which is preliminary data.</text>
</comment>
<organism evidence="6 7">
    <name type="scientific">Gigaspora margarita</name>
    <dbReference type="NCBI Taxonomy" id="4874"/>
    <lineage>
        <taxon>Eukaryota</taxon>
        <taxon>Fungi</taxon>
        <taxon>Fungi incertae sedis</taxon>
        <taxon>Mucoromycota</taxon>
        <taxon>Glomeromycotina</taxon>
        <taxon>Glomeromycetes</taxon>
        <taxon>Diversisporales</taxon>
        <taxon>Gigasporaceae</taxon>
        <taxon>Gigaspora</taxon>
    </lineage>
</organism>
<dbReference type="AlphaFoldDB" id="A0A8H4AHG3"/>
<dbReference type="GO" id="GO:0005524">
    <property type="term" value="F:ATP binding"/>
    <property type="evidence" value="ECO:0007669"/>
    <property type="project" value="UniProtKB-KW"/>
</dbReference>
<name>A0A8H4AHG3_GIGMA</name>
<dbReference type="Gene3D" id="1.10.510.10">
    <property type="entry name" value="Transferase(Phosphotransferase) domain 1"/>
    <property type="match status" value="2"/>
</dbReference>
<dbReference type="Proteomes" id="UP000439903">
    <property type="component" value="Unassembled WGS sequence"/>
</dbReference>
<keyword evidence="4" id="KW-0067">ATP-binding</keyword>
<dbReference type="InterPro" id="IPR001245">
    <property type="entry name" value="Ser-Thr/Tyr_kinase_cat_dom"/>
</dbReference>
<proteinExistence type="predicted"/>
<keyword evidence="7" id="KW-1185">Reference proteome</keyword>
<dbReference type="PROSITE" id="PS00109">
    <property type="entry name" value="PROTEIN_KINASE_TYR"/>
    <property type="match status" value="1"/>
</dbReference>
<dbReference type="OrthoDB" id="626167at2759"/>
<feature type="domain" description="Protein kinase" evidence="5">
    <location>
        <begin position="39"/>
        <end position="301"/>
    </location>
</feature>
<dbReference type="InterPro" id="IPR051681">
    <property type="entry name" value="Ser/Thr_Kinases-Pseudokinases"/>
</dbReference>
<protein>
    <submittedName>
        <fullName evidence="6">Kinase-like protein</fullName>
    </submittedName>
</protein>
<evidence type="ECO:0000256" key="3">
    <source>
        <dbReference type="ARBA" id="ARBA00022777"/>
    </source>
</evidence>
<evidence type="ECO:0000256" key="4">
    <source>
        <dbReference type="ARBA" id="ARBA00022840"/>
    </source>
</evidence>
<dbReference type="Pfam" id="PF00069">
    <property type="entry name" value="Pkinase"/>
    <property type="match status" value="1"/>
</dbReference>
<keyword evidence="1" id="KW-0808">Transferase</keyword>
<evidence type="ECO:0000259" key="5">
    <source>
        <dbReference type="PROSITE" id="PS50011"/>
    </source>
</evidence>
<keyword evidence="3 6" id="KW-0418">Kinase</keyword>
<keyword evidence="2" id="KW-0547">Nucleotide-binding</keyword>